<protein>
    <submittedName>
        <fullName evidence="1">Uncharacterized protein</fullName>
    </submittedName>
</protein>
<organism evidence="1 2">
    <name type="scientific">Canavalia gladiata</name>
    <name type="common">Sword bean</name>
    <name type="synonym">Dolichos gladiatus</name>
    <dbReference type="NCBI Taxonomy" id="3824"/>
    <lineage>
        <taxon>Eukaryota</taxon>
        <taxon>Viridiplantae</taxon>
        <taxon>Streptophyta</taxon>
        <taxon>Embryophyta</taxon>
        <taxon>Tracheophyta</taxon>
        <taxon>Spermatophyta</taxon>
        <taxon>Magnoliopsida</taxon>
        <taxon>eudicotyledons</taxon>
        <taxon>Gunneridae</taxon>
        <taxon>Pentapetalae</taxon>
        <taxon>rosids</taxon>
        <taxon>fabids</taxon>
        <taxon>Fabales</taxon>
        <taxon>Fabaceae</taxon>
        <taxon>Papilionoideae</taxon>
        <taxon>50 kb inversion clade</taxon>
        <taxon>NPAAA clade</taxon>
        <taxon>indigoferoid/millettioid clade</taxon>
        <taxon>Phaseoleae</taxon>
        <taxon>Canavalia</taxon>
    </lineage>
</organism>
<reference evidence="1 2" key="1">
    <citation type="submission" date="2024-01" db="EMBL/GenBank/DDBJ databases">
        <title>The genomes of 5 underutilized Papilionoideae crops provide insights into root nodulation and disease resistanc.</title>
        <authorList>
            <person name="Jiang F."/>
        </authorList>
    </citation>
    <scope>NUCLEOTIDE SEQUENCE [LARGE SCALE GENOMIC DNA]</scope>
    <source>
        <strain evidence="1">LVBAO_FW01</strain>
        <tissue evidence="1">Leaves</tissue>
    </source>
</reference>
<dbReference type="AlphaFoldDB" id="A0AAN9KH35"/>
<sequence length="146" mass="15614">MNSESIYPLARDSVLTGRPPKVNSKGQVPVFAHRDCCPSLMTDIEGSLCANVPDLLLLLTFCEDAGVAPTFCTSPKSLYATKSTWPMQLVPGSCTPKYMDSLSQLVVSSCRHLGGSKLVQVTKGLAREPAAFTSTSSPTPYTFASH</sequence>
<keyword evidence="2" id="KW-1185">Reference proteome</keyword>
<comment type="caution">
    <text evidence="1">The sequence shown here is derived from an EMBL/GenBank/DDBJ whole genome shotgun (WGS) entry which is preliminary data.</text>
</comment>
<gene>
    <name evidence="1" type="ORF">VNO77_34171</name>
</gene>
<dbReference type="Proteomes" id="UP001367508">
    <property type="component" value="Unassembled WGS sequence"/>
</dbReference>
<proteinExistence type="predicted"/>
<name>A0AAN9KH35_CANGL</name>
<evidence type="ECO:0000313" key="1">
    <source>
        <dbReference type="EMBL" id="KAK7315609.1"/>
    </source>
</evidence>
<dbReference type="EMBL" id="JAYMYQ010000008">
    <property type="protein sequence ID" value="KAK7315609.1"/>
    <property type="molecule type" value="Genomic_DNA"/>
</dbReference>
<accession>A0AAN9KH35</accession>
<evidence type="ECO:0000313" key="2">
    <source>
        <dbReference type="Proteomes" id="UP001367508"/>
    </source>
</evidence>